<comment type="caution">
    <text evidence="2">The sequence shown here is derived from an EMBL/GenBank/DDBJ whole genome shotgun (WGS) entry which is preliminary data.</text>
</comment>
<dbReference type="RefSeq" id="WP_132707703.1">
    <property type="nucleotide sequence ID" value="NZ_JACIGF010000003.1"/>
</dbReference>
<dbReference type="EMBL" id="SLXO01000003">
    <property type="protein sequence ID" value="TCP36131.1"/>
    <property type="molecule type" value="Genomic_DNA"/>
</dbReference>
<dbReference type="OrthoDB" id="2988517at2"/>
<evidence type="ECO:0000313" key="2">
    <source>
        <dbReference type="EMBL" id="TCP36131.1"/>
    </source>
</evidence>
<dbReference type="InterPro" id="IPR025979">
    <property type="entry name" value="ChrR-like_cupin_dom"/>
</dbReference>
<dbReference type="InterPro" id="IPR041916">
    <property type="entry name" value="Anti_sigma_zinc_sf"/>
</dbReference>
<sequence>MQTQIDDALMLDYVSGSLAEPVALAVATHLSLSDRARSAYTETMTLGGGLLCALDDESLSDDALDDVLARLDDEDFGDETAGAEMPGMDAGGLDDAALALVPEPLRPYIKGSLDGLDWKRRGNGVTEARIDLPGSDVFRVSLLKVDPGRAMPQHSHRGREYTVVLQGGYRDGDIDLDAGDFCEADGGDIHQPVADAKEGCLCLIVLDAPVRLTGALGWVVNPFLKT</sequence>
<dbReference type="SUPFAM" id="SSF51182">
    <property type="entry name" value="RmlC-like cupins"/>
    <property type="match status" value="1"/>
</dbReference>
<dbReference type="InParanoid" id="A0A4R2PPM1"/>
<dbReference type="InterPro" id="IPR011051">
    <property type="entry name" value="RmlC_Cupin_sf"/>
</dbReference>
<gene>
    <name evidence="2" type="ORF">EV659_10317</name>
</gene>
<dbReference type="Gene3D" id="2.60.120.10">
    <property type="entry name" value="Jelly Rolls"/>
    <property type="match status" value="1"/>
</dbReference>
<dbReference type="AlphaFoldDB" id="A0A4R2PPM1"/>
<name>A0A4R2PPM1_RHOSA</name>
<dbReference type="CDD" id="cd20301">
    <property type="entry name" value="cupin_ChrR"/>
    <property type="match status" value="1"/>
</dbReference>
<keyword evidence="3" id="KW-1185">Reference proteome</keyword>
<dbReference type="NCBIfam" id="TIGR02451">
    <property type="entry name" value="anti_sig_ChrR"/>
    <property type="match status" value="1"/>
</dbReference>
<organism evidence="2 3">
    <name type="scientific">Rhodothalassium salexigens DSM 2132</name>
    <dbReference type="NCBI Taxonomy" id="1188247"/>
    <lineage>
        <taxon>Bacteria</taxon>
        <taxon>Pseudomonadati</taxon>
        <taxon>Pseudomonadota</taxon>
        <taxon>Alphaproteobacteria</taxon>
        <taxon>Rhodothalassiales</taxon>
        <taxon>Rhodothalassiaceae</taxon>
        <taxon>Rhodothalassium</taxon>
    </lineage>
</organism>
<accession>A0A4R2PPM1</accession>
<proteinExistence type="predicted"/>
<evidence type="ECO:0000259" key="1">
    <source>
        <dbReference type="Pfam" id="PF12973"/>
    </source>
</evidence>
<dbReference type="InterPro" id="IPR014710">
    <property type="entry name" value="RmlC-like_jellyroll"/>
</dbReference>
<feature type="domain" description="ChrR-like cupin" evidence="1">
    <location>
        <begin position="115"/>
        <end position="205"/>
    </location>
</feature>
<dbReference type="Proteomes" id="UP000295399">
    <property type="component" value="Unassembled WGS sequence"/>
</dbReference>
<reference evidence="2 3" key="1">
    <citation type="submission" date="2019-03" db="EMBL/GenBank/DDBJ databases">
        <title>Genomic Encyclopedia of Type Strains, Phase IV (KMG-IV): sequencing the most valuable type-strain genomes for metagenomic binning, comparative biology and taxonomic classification.</title>
        <authorList>
            <person name="Goeker M."/>
        </authorList>
    </citation>
    <scope>NUCLEOTIDE SEQUENCE [LARGE SCALE GENOMIC DNA]</scope>
    <source>
        <strain evidence="2 3">DSM 2132</strain>
    </source>
</reference>
<evidence type="ECO:0000313" key="3">
    <source>
        <dbReference type="Proteomes" id="UP000295399"/>
    </source>
</evidence>
<dbReference type="InterPro" id="IPR012807">
    <property type="entry name" value="Anti-sigma_ChrR"/>
</dbReference>
<protein>
    <submittedName>
        <fullName evidence="2">ChrR-like anti-ECFsigma factor</fullName>
    </submittedName>
</protein>
<dbReference type="Pfam" id="PF12973">
    <property type="entry name" value="Cupin_7"/>
    <property type="match status" value="1"/>
</dbReference>
<dbReference type="Gene3D" id="1.10.10.1320">
    <property type="entry name" value="Anti-sigma factor, zinc-finger domain"/>
    <property type="match status" value="1"/>
</dbReference>